<dbReference type="InterPro" id="IPR006612">
    <property type="entry name" value="THAP_Znf"/>
</dbReference>
<reference evidence="11 12" key="1">
    <citation type="submission" date="2019-01" db="EMBL/GenBank/DDBJ databases">
        <authorList>
            <person name="Sayadi A."/>
        </authorList>
    </citation>
    <scope>NUCLEOTIDE SEQUENCE [LARGE SCALE GENOMIC DNA]</scope>
</reference>
<dbReference type="InterPro" id="IPR038441">
    <property type="entry name" value="THAP_Znf_sf"/>
</dbReference>
<accession>A0A653BZK8</accession>
<evidence type="ECO:0000259" key="9">
    <source>
        <dbReference type="PROSITE" id="PS50157"/>
    </source>
</evidence>
<dbReference type="GO" id="GO:0008270">
    <property type="term" value="F:zinc ion binding"/>
    <property type="evidence" value="ECO:0007669"/>
    <property type="project" value="UniProtKB-KW"/>
</dbReference>
<dbReference type="Pfam" id="PF05485">
    <property type="entry name" value="THAP"/>
    <property type="match status" value="1"/>
</dbReference>
<keyword evidence="3 6" id="KW-0863">Zinc-finger</keyword>
<evidence type="ECO:0000259" key="10">
    <source>
        <dbReference type="PROSITE" id="PS50950"/>
    </source>
</evidence>
<keyword evidence="2" id="KW-0677">Repeat</keyword>
<dbReference type="SMART" id="SM00355">
    <property type="entry name" value="ZnF_C2H2"/>
    <property type="match status" value="11"/>
</dbReference>
<dbReference type="PROSITE" id="PS50157">
    <property type="entry name" value="ZINC_FINGER_C2H2_2"/>
    <property type="match status" value="3"/>
</dbReference>
<feature type="region of interest" description="Disordered" evidence="8">
    <location>
        <begin position="72"/>
        <end position="95"/>
    </location>
</feature>
<organism evidence="11 12">
    <name type="scientific">Callosobruchus maculatus</name>
    <name type="common">Southern cowpea weevil</name>
    <name type="synonym">Pulse bruchid</name>
    <dbReference type="NCBI Taxonomy" id="64391"/>
    <lineage>
        <taxon>Eukaryota</taxon>
        <taxon>Metazoa</taxon>
        <taxon>Ecdysozoa</taxon>
        <taxon>Arthropoda</taxon>
        <taxon>Hexapoda</taxon>
        <taxon>Insecta</taxon>
        <taxon>Pterygota</taxon>
        <taxon>Neoptera</taxon>
        <taxon>Endopterygota</taxon>
        <taxon>Coleoptera</taxon>
        <taxon>Polyphaga</taxon>
        <taxon>Cucujiformia</taxon>
        <taxon>Chrysomeloidea</taxon>
        <taxon>Chrysomelidae</taxon>
        <taxon>Bruchinae</taxon>
        <taxon>Bruchini</taxon>
        <taxon>Callosobruchus</taxon>
    </lineage>
</organism>
<feature type="domain" description="C2H2-type" evidence="9">
    <location>
        <begin position="635"/>
        <end position="662"/>
    </location>
</feature>
<dbReference type="InterPro" id="IPR050688">
    <property type="entry name" value="Zinc_finger/UBP_domain"/>
</dbReference>
<dbReference type="InterPro" id="IPR036236">
    <property type="entry name" value="Znf_C2H2_sf"/>
</dbReference>
<dbReference type="Proteomes" id="UP000410492">
    <property type="component" value="Unassembled WGS sequence"/>
</dbReference>
<dbReference type="AlphaFoldDB" id="A0A653BZK8"/>
<dbReference type="PROSITE" id="PS50950">
    <property type="entry name" value="ZF_THAP"/>
    <property type="match status" value="1"/>
</dbReference>
<dbReference type="GO" id="GO:0003677">
    <property type="term" value="F:DNA binding"/>
    <property type="evidence" value="ECO:0007669"/>
    <property type="project" value="UniProtKB-UniRule"/>
</dbReference>
<evidence type="ECO:0000256" key="6">
    <source>
        <dbReference type="PROSITE-ProRule" id="PRU00042"/>
    </source>
</evidence>
<dbReference type="SMART" id="SM00980">
    <property type="entry name" value="THAP"/>
    <property type="match status" value="1"/>
</dbReference>
<dbReference type="GO" id="GO:0045944">
    <property type="term" value="P:positive regulation of transcription by RNA polymerase II"/>
    <property type="evidence" value="ECO:0007669"/>
    <property type="project" value="TreeGrafter"/>
</dbReference>
<dbReference type="PANTHER" id="PTHR24403">
    <property type="entry name" value="ZINC FINGER PROTEIN"/>
    <property type="match status" value="1"/>
</dbReference>
<dbReference type="SUPFAM" id="SSF57667">
    <property type="entry name" value="beta-beta-alpha zinc fingers"/>
    <property type="match status" value="2"/>
</dbReference>
<dbReference type="InterPro" id="IPR013087">
    <property type="entry name" value="Znf_C2H2_type"/>
</dbReference>
<gene>
    <name evidence="11" type="ORF">CALMAC_LOCUS4814</name>
</gene>
<keyword evidence="4" id="KW-0862">Zinc</keyword>
<dbReference type="EMBL" id="CAACVG010006639">
    <property type="protein sequence ID" value="VEN40746.1"/>
    <property type="molecule type" value="Genomic_DNA"/>
</dbReference>
<evidence type="ECO:0000256" key="1">
    <source>
        <dbReference type="ARBA" id="ARBA00022723"/>
    </source>
</evidence>
<evidence type="ECO:0000256" key="5">
    <source>
        <dbReference type="ARBA" id="ARBA00023125"/>
    </source>
</evidence>
<feature type="region of interest" description="Disordered" evidence="8">
    <location>
        <begin position="111"/>
        <end position="139"/>
    </location>
</feature>
<evidence type="ECO:0008006" key="13">
    <source>
        <dbReference type="Google" id="ProtNLM"/>
    </source>
</evidence>
<evidence type="ECO:0000256" key="2">
    <source>
        <dbReference type="ARBA" id="ARBA00022737"/>
    </source>
</evidence>
<keyword evidence="12" id="KW-1185">Reference proteome</keyword>
<feature type="domain" description="THAP-type" evidence="10">
    <location>
        <begin position="1"/>
        <end position="79"/>
    </location>
</feature>
<evidence type="ECO:0000313" key="12">
    <source>
        <dbReference type="Proteomes" id="UP000410492"/>
    </source>
</evidence>
<sequence>MVKCCAVCKTRFRHDEGRSYHRFPNDHETRTQWLQILGKENLHITKNTFVCSDHFAADSFEKKNSERVYLKKDAVPCPSRQDQQLPSKDRGLDKHPQLEFVNVMEDMYSGESSKSKFTRRKTAQSPSSSTDSAPELDNLPDSVFTLKQELTTHYDAESPSASGSAPKLENSPESIVIVKEELTTPYDAQSSSSTASLLKLENLPESIVTVKEELTAHYDAQSPSASGSASKVENSPESIVIVKEELTTHYDAQSSSSTASVPKLEYLPESIVTVKEELTTNYDAQSSSACGSPPKLENFPESIVTVKSVEQELTTHYDVPSSSCSSTDSAPELENLPEITMGQELAVIEKTRKKDRATHNNTDENSFSCYHCDYIFFSKHRLIRHMKVHKKKKYMFDCDPCSSKSSGSAKLGRQITLDEHILKTHPNFITSVTSRVYECTLCSFKSTISDCFKEHVLKHSETNTNFKSSTCTYCKATFKRKITLNNHIVKKHPNLIASVTNKIHKCSRCSYKTTMSSHMKSHDLAIHSKTPPICTPRTCFHCKATFKRKITLDNHIIKKHPNFISSVTSKIHKCPKCTFATTTSTHLKNHLIKHIETSDNHILGTCAICQARFKSKKSLDDHVKKKHQNFTSKIHKCTKCSYETTKSSHLKRHLLTHSGTPDAGKLVKCLHCDASFQTKTSLDDHTIKKHPNFISSVTTKIHKCTKCTYETTISSHMKYHLLKHSGIGLGE</sequence>
<evidence type="ECO:0000256" key="4">
    <source>
        <dbReference type="ARBA" id="ARBA00022833"/>
    </source>
</evidence>
<protein>
    <recommendedName>
        <fullName evidence="13">THAP-type domain-containing protein</fullName>
    </recommendedName>
</protein>
<dbReference type="PROSITE" id="PS00028">
    <property type="entry name" value="ZINC_FINGER_C2H2_1"/>
    <property type="match status" value="5"/>
</dbReference>
<dbReference type="Gene3D" id="3.30.160.60">
    <property type="entry name" value="Classic Zinc Finger"/>
    <property type="match status" value="5"/>
</dbReference>
<dbReference type="OrthoDB" id="3561125at2759"/>
<dbReference type="Gene3D" id="6.20.210.20">
    <property type="entry name" value="THAP domain"/>
    <property type="match status" value="1"/>
</dbReference>
<dbReference type="SMART" id="SM00692">
    <property type="entry name" value="DM3"/>
    <property type="match status" value="1"/>
</dbReference>
<feature type="compositionally biased region" description="Polar residues" evidence="8">
    <location>
        <begin position="123"/>
        <end position="132"/>
    </location>
</feature>
<keyword evidence="1" id="KW-0479">Metal-binding</keyword>
<proteinExistence type="predicted"/>
<evidence type="ECO:0000256" key="3">
    <source>
        <dbReference type="ARBA" id="ARBA00022771"/>
    </source>
</evidence>
<evidence type="ECO:0000256" key="7">
    <source>
        <dbReference type="PROSITE-ProRule" id="PRU00309"/>
    </source>
</evidence>
<evidence type="ECO:0000256" key="8">
    <source>
        <dbReference type="SAM" id="MobiDB-lite"/>
    </source>
</evidence>
<name>A0A653BZK8_CALMS</name>
<dbReference type="PANTHER" id="PTHR24403:SF67">
    <property type="entry name" value="FI01116P-RELATED"/>
    <property type="match status" value="1"/>
</dbReference>
<feature type="domain" description="C2H2-type" evidence="9">
    <location>
        <begin position="367"/>
        <end position="394"/>
    </location>
</feature>
<keyword evidence="5 7" id="KW-0238">DNA-binding</keyword>
<evidence type="ECO:0000313" key="11">
    <source>
        <dbReference type="EMBL" id="VEN40746.1"/>
    </source>
</evidence>
<feature type="domain" description="C2H2-type" evidence="9">
    <location>
        <begin position="504"/>
        <end position="532"/>
    </location>
</feature>
<dbReference type="SUPFAM" id="SSF57716">
    <property type="entry name" value="Glucocorticoid receptor-like (DNA-binding domain)"/>
    <property type="match status" value="1"/>
</dbReference>
<dbReference type="GO" id="GO:0005634">
    <property type="term" value="C:nucleus"/>
    <property type="evidence" value="ECO:0007669"/>
    <property type="project" value="TreeGrafter"/>
</dbReference>